<accession>A0A2P2NEG4</accession>
<dbReference type="EMBL" id="GGEC01060378">
    <property type="protein sequence ID" value="MBX40862.1"/>
    <property type="molecule type" value="Transcribed_RNA"/>
</dbReference>
<evidence type="ECO:0000313" key="1">
    <source>
        <dbReference type="EMBL" id="MBX40862.1"/>
    </source>
</evidence>
<reference evidence="1" key="1">
    <citation type="submission" date="2018-02" db="EMBL/GenBank/DDBJ databases">
        <title>Rhizophora mucronata_Transcriptome.</title>
        <authorList>
            <person name="Meera S.P."/>
            <person name="Sreeshan A."/>
            <person name="Augustine A."/>
        </authorList>
    </citation>
    <scope>NUCLEOTIDE SEQUENCE</scope>
    <source>
        <tissue evidence="1">Leaf</tissue>
    </source>
</reference>
<sequence length="26" mass="2992">MLALFKLELSLPVMSLYSQFSVLFDV</sequence>
<protein>
    <submittedName>
        <fullName evidence="1">Uncharacterized protein</fullName>
    </submittedName>
</protein>
<name>A0A2P2NEG4_RHIMU</name>
<organism evidence="1">
    <name type="scientific">Rhizophora mucronata</name>
    <name type="common">Asiatic mangrove</name>
    <dbReference type="NCBI Taxonomy" id="61149"/>
    <lineage>
        <taxon>Eukaryota</taxon>
        <taxon>Viridiplantae</taxon>
        <taxon>Streptophyta</taxon>
        <taxon>Embryophyta</taxon>
        <taxon>Tracheophyta</taxon>
        <taxon>Spermatophyta</taxon>
        <taxon>Magnoliopsida</taxon>
        <taxon>eudicotyledons</taxon>
        <taxon>Gunneridae</taxon>
        <taxon>Pentapetalae</taxon>
        <taxon>rosids</taxon>
        <taxon>fabids</taxon>
        <taxon>Malpighiales</taxon>
        <taxon>Rhizophoraceae</taxon>
        <taxon>Rhizophora</taxon>
    </lineage>
</organism>
<proteinExistence type="predicted"/>
<dbReference type="AlphaFoldDB" id="A0A2P2NEG4"/>